<protein>
    <submittedName>
        <fullName evidence="2">Uncharacterized protein</fullName>
    </submittedName>
</protein>
<dbReference type="InterPro" id="IPR029044">
    <property type="entry name" value="Nucleotide-diphossugar_trans"/>
</dbReference>
<gene>
    <name evidence="2" type="ORF">CTEN210_08686</name>
</gene>
<evidence type="ECO:0000256" key="1">
    <source>
        <dbReference type="SAM" id="Phobius"/>
    </source>
</evidence>
<feature type="transmembrane region" description="Helical" evidence="1">
    <location>
        <begin position="12"/>
        <end position="33"/>
    </location>
</feature>
<dbReference type="EMBL" id="BLLK01000045">
    <property type="protein sequence ID" value="GFH52210.1"/>
    <property type="molecule type" value="Genomic_DNA"/>
</dbReference>
<accession>A0AAD3CWD5</accession>
<proteinExistence type="predicted"/>
<keyword evidence="1" id="KW-0812">Transmembrane</keyword>
<keyword evidence="3" id="KW-1185">Reference proteome</keyword>
<dbReference type="SUPFAM" id="SSF53448">
    <property type="entry name" value="Nucleotide-diphospho-sugar transferases"/>
    <property type="match status" value="1"/>
</dbReference>
<reference evidence="2 3" key="1">
    <citation type="journal article" date="2021" name="Sci. Rep.">
        <title>The genome of the diatom Chaetoceros tenuissimus carries an ancient integrated fragment of an extant virus.</title>
        <authorList>
            <person name="Hongo Y."/>
            <person name="Kimura K."/>
            <person name="Takaki Y."/>
            <person name="Yoshida Y."/>
            <person name="Baba S."/>
            <person name="Kobayashi G."/>
            <person name="Nagasaki K."/>
            <person name="Hano T."/>
            <person name="Tomaru Y."/>
        </authorList>
    </citation>
    <scope>NUCLEOTIDE SEQUENCE [LARGE SCALE GENOMIC DNA]</scope>
    <source>
        <strain evidence="2 3">NIES-3715</strain>
    </source>
</reference>
<keyword evidence="1" id="KW-1133">Transmembrane helix</keyword>
<sequence length="463" mass="52244">MKSSRKRVSISHVITIFVILLVCLHAYLVSIVAKHVTKESGTVVHKDHLNNYQNGKHRGSALEGEKYLSNTAFPIDAIDKDRIEKESLPIDDTSFPKATIAYAISLTGCGSNYLVDGAAVLKHSIELSSYPLNKESKYASKMFAFVHPEAEKCSAPLKTLGYEILIKETPIDASKIRGDFLREKVVQSGCCQEKEFLKLYTYTLTEYPVAVHLDIDVLILQPFDDLYDAMIEGTRGKIPIMHNQTAPDDIQAFYTKDYNMATPMHKHPGVQGGMLIVKPNLSYFEEYREIILEGDFRKGQGWKGAYGGYFGAQQIQGLCSYFFEGVHPGTAVELNRCIYNNMNDNPKTVKKSFGKNKNETMVCRDTLKRDGEGPCEDCRDYDFSRVKSAHFTLCQKPWVCPLFVLSRKGLCSEFQRRWFEVRKDWESKNGLETSTVGVDFHNDVFQGMCKSGGEAGYVNIKIS</sequence>
<dbReference type="Gene3D" id="3.90.550.10">
    <property type="entry name" value="Spore Coat Polysaccharide Biosynthesis Protein SpsA, Chain A"/>
    <property type="match status" value="1"/>
</dbReference>
<dbReference type="PANTHER" id="PTHR11183">
    <property type="entry name" value="GLYCOGENIN SUBFAMILY MEMBER"/>
    <property type="match status" value="1"/>
</dbReference>
<name>A0AAD3CWD5_9STRA</name>
<dbReference type="Proteomes" id="UP001054902">
    <property type="component" value="Unassembled WGS sequence"/>
</dbReference>
<keyword evidence="1" id="KW-0472">Membrane</keyword>
<comment type="caution">
    <text evidence="2">The sequence shown here is derived from an EMBL/GenBank/DDBJ whole genome shotgun (WGS) entry which is preliminary data.</text>
</comment>
<evidence type="ECO:0000313" key="2">
    <source>
        <dbReference type="EMBL" id="GFH52210.1"/>
    </source>
</evidence>
<dbReference type="InterPro" id="IPR050587">
    <property type="entry name" value="GNT1/Glycosyltrans_8"/>
</dbReference>
<evidence type="ECO:0000313" key="3">
    <source>
        <dbReference type="Proteomes" id="UP001054902"/>
    </source>
</evidence>
<organism evidence="2 3">
    <name type="scientific">Chaetoceros tenuissimus</name>
    <dbReference type="NCBI Taxonomy" id="426638"/>
    <lineage>
        <taxon>Eukaryota</taxon>
        <taxon>Sar</taxon>
        <taxon>Stramenopiles</taxon>
        <taxon>Ochrophyta</taxon>
        <taxon>Bacillariophyta</taxon>
        <taxon>Coscinodiscophyceae</taxon>
        <taxon>Chaetocerotophycidae</taxon>
        <taxon>Chaetocerotales</taxon>
        <taxon>Chaetocerotaceae</taxon>
        <taxon>Chaetoceros</taxon>
    </lineage>
</organism>
<dbReference type="AlphaFoldDB" id="A0AAD3CWD5"/>